<proteinExistence type="predicted"/>
<feature type="compositionally biased region" description="Polar residues" evidence="1">
    <location>
        <begin position="115"/>
        <end position="126"/>
    </location>
</feature>
<evidence type="ECO:0000313" key="2">
    <source>
        <dbReference type="EMBL" id="CAF1614966.1"/>
    </source>
</evidence>
<feature type="compositionally biased region" description="Polar residues" evidence="1">
    <location>
        <begin position="216"/>
        <end position="237"/>
    </location>
</feature>
<feature type="compositionally biased region" description="Polar residues" evidence="1">
    <location>
        <begin position="177"/>
        <end position="187"/>
    </location>
</feature>
<feature type="region of interest" description="Disordered" evidence="1">
    <location>
        <begin position="54"/>
        <end position="77"/>
    </location>
</feature>
<feature type="compositionally biased region" description="Low complexity" evidence="1">
    <location>
        <begin position="188"/>
        <end position="215"/>
    </location>
</feature>
<comment type="caution">
    <text evidence="2">The sequence shown here is derived from an EMBL/GenBank/DDBJ whole genome shotgun (WGS) entry which is preliminary data.</text>
</comment>
<keyword evidence="3" id="KW-1185">Reference proteome</keyword>
<evidence type="ECO:0000256" key="1">
    <source>
        <dbReference type="SAM" id="MobiDB-lite"/>
    </source>
</evidence>
<feature type="compositionally biased region" description="Low complexity" evidence="1">
    <location>
        <begin position="127"/>
        <end position="152"/>
    </location>
</feature>
<organism evidence="2 3">
    <name type="scientific">Adineta ricciae</name>
    <name type="common">Rotifer</name>
    <dbReference type="NCBI Taxonomy" id="249248"/>
    <lineage>
        <taxon>Eukaryota</taxon>
        <taxon>Metazoa</taxon>
        <taxon>Spiralia</taxon>
        <taxon>Gnathifera</taxon>
        <taxon>Rotifera</taxon>
        <taxon>Eurotatoria</taxon>
        <taxon>Bdelloidea</taxon>
        <taxon>Adinetida</taxon>
        <taxon>Adinetidae</taxon>
        <taxon>Adineta</taxon>
    </lineage>
</organism>
<evidence type="ECO:0000313" key="3">
    <source>
        <dbReference type="Proteomes" id="UP000663828"/>
    </source>
</evidence>
<name>A0A816BZL6_ADIRI</name>
<accession>A0A816BZL6</accession>
<protein>
    <submittedName>
        <fullName evidence="2">Uncharacterized protein</fullName>
    </submittedName>
</protein>
<dbReference type="Proteomes" id="UP000663828">
    <property type="component" value="Unassembled WGS sequence"/>
</dbReference>
<reference evidence="2" key="1">
    <citation type="submission" date="2021-02" db="EMBL/GenBank/DDBJ databases">
        <authorList>
            <person name="Nowell W R."/>
        </authorList>
    </citation>
    <scope>NUCLEOTIDE SEQUENCE</scope>
</reference>
<sequence length="498" mass="56623">MNKTNNPCATMLERLHTLDQSIYTLTLVNNDLRQILRKHKPLPKFIREALKQSTISKSKATPALPPAPPSLPPTETEEMRLAASVIDKAKRTIENIGEKKSKPSPLIIPPILPPTQSNSSRPKTAISSTRPPSARSTTSNPSVPQQSTQPPVRRYVPAHVKAPFLTQPEKKRRPGSTVRNSSQTNPNQRMSATQRSTSQQRQLSSTSISQQVTQTPAIPSTQQVETNSINDNPHVDTTNQDIFLPHLISVHTACQEPIDNSQDTIDVNISPVPEPIILNRTLVKPLQRLWKQNQTLRVRLKHDLEKKSICKPSFIDRLDEQIHSPISVDQIHVPNIEVLLQLAVKLRAIILHLLETSKFDDLGGTLKRLNTLKHLANQYRYLFITNSNILVSGQQPQPINTNINIDEWLNKPKESRLNHKIIRYTDDSQLIAFTEVRFRQFENECRLIELNWHEKLINQFKQTVSNPDQNPLRIYRELMSLVTGLQTSTPIVVENRHE</sequence>
<gene>
    <name evidence="2" type="ORF">XAT740_LOCUS49428</name>
</gene>
<feature type="region of interest" description="Disordered" evidence="1">
    <location>
        <begin position="93"/>
        <end position="237"/>
    </location>
</feature>
<feature type="compositionally biased region" description="Pro residues" evidence="1">
    <location>
        <begin position="63"/>
        <end position="72"/>
    </location>
</feature>
<dbReference type="EMBL" id="CAJNOR010007314">
    <property type="protein sequence ID" value="CAF1614966.1"/>
    <property type="molecule type" value="Genomic_DNA"/>
</dbReference>
<dbReference type="AlphaFoldDB" id="A0A816BZL6"/>